<organism evidence="4 5">
    <name type="scientific">Gilvimarinus algae</name>
    <dbReference type="NCBI Taxonomy" id="3058037"/>
    <lineage>
        <taxon>Bacteria</taxon>
        <taxon>Pseudomonadati</taxon>
        <taxon>Pseudomonadota</taxon>
        <taxon>Gammaproteobacteria</taxon>
        <taxon>Cellvibrionales</taxon>
        <taxon>Cellvibrionaceae</taxon>
        <taxon>Gilvimarinus</taxon>
    </lineage>
</organism>
<feature type="chain" id="PRO_5046077252" evidence="2">
    <location>
        <begin position="32"/>
        <end position="318"/>
    </location>
</feature>
<feature type="signal peptide" evidence="2">
    <location>
        <begin position="1"/>
        <end position="31"/>
    </location>
</feature>
<dbReference type="InterPro" id="IPR029058">
    <property type="entry name" value="AB_hydrolase_fold"/>
</dbReference>
<dbReference type="InterPro" id="IPR001375">
    <property type="entry name" value="Peptidase_S9_cat"/>
</dbReference>
<comment type="caution">
    <text evidence="4">The sequence shown here is derived from an EMBL/GenBank/DDBJ whole genome shotgun (WGS) entry which is preliminary data.</text>
</comment>
<keyword evidence="1 2" id="KW-0732">Signal</keyword>
<keyword evidence="5" id="KW-1185">Reference proteome</keyword>
<gene>
    <name evidence="4" type="ORF">QWI16_05815</name>
</gene>
<evidence type="ECO:0000259" key="3">
    <source>
        <dbReference type="Pfam" id="PF00326"/>
    </source>
</evidence>
<evidence type="ECO:0000313" key="4">
    <source>
        <dbReference type="EMBL" id="MDO3381684.1"/>
    </source>
</evidence>
<accession>A0ABT8TDN8</accession>
<reference evidence="4" key="1">
    <citation type="submission" date="2023-07" db="EMBL/GenBank/DDBJ databases">
        <title>Gilvimarinus algae sp. nov., isolated from the surface of Kelp.</title>
        <authorList>
            <person name="Sun Y.Y."/>
            <person name="Gong Y."/>
            <person name="Du Z.J."/>
        </authorList>
    </citation>
    <scope>NUCLEOTIDE SEQUENCE</scope>
    <source>
        <strain evidence="4">SDUM040014</strain>
    </source>
</reference>
<dbReference type="RefSeq" id="WP_302711824.1">
    <property type="nucleotide sequence ID" value="NZ_JAULRT010000035.1"/>
</dbReference>
<dbReference type="PANTHER" id="PTHR43037:SF1">
    <property type="entry name" value="BLL1128 PROTEIN"/>
    <property type="match status" value="1"/>
</dbReference>
<dbReference type="InterPro" id="IPR050955">
    <property type="entry name" value="Plant_Biomass_Hydrol_Est"/>
</dbReference>
<dbReference type="EMBL" id="JAULRT010000035">
    <property type="protein sequence ID" value="MDO3381684.1"/>
    <property type="molecule type" value="Genomic_DNA"/>
</dbReference>
<evidence type="ECO:0000313" key="5">
    <source>
        <dbReference type="Proteomes" id="UP001168380"/>
    </source>
</evidence>
<feature type="domain" description="Peptidase S9 prolyl oligopeptidase catalytic" evidence="3">
    <location>
        <begin position="188"/>
        <end position="239"/>
    </location>
</feature>
<dbReference type="Proteomes" id="UP001168380">
    <property type="component" value="Unassembled WGS sequence"/>
</dbReference>
<evidence type="ECO:0000256" key="2">
    <source>
        <dbReference type="SAM" id="SignalP"/>
    </source>
</evidence>
<evidence type="ECO:0000256" key="1">
    <source>
        <dbReference type="ARBA" id="ARBA00022729"/>
    </source>
</evidence>
<proteinExistence type="predicted"/>
<name>A0ABT8TDN8_9GAMM</name>
<dbReference type="Gene3D" id="3.40.50.1820">
    <property type="entry name" value="alpha/beta hydrolase"/>
    <property type="match status" value="1"/>
</dbReference>
<dbReference type="PANTHER" id="PTHR43037">
    <property type="entry name" value="UNNAMED PRODUCT-RELATED"/>
    <property type="match status" value="1"/>
</dbReference>
<dbReference type="Pfam" id="PF00326">
    <property type="entry name" value="Peptidase_S9"/>
    <property type="match status" value="1"/>
</dbReference>
<dbReference type="SUPFAM" id="SSF53474">
    <property type="entry name" value="alpha/beta-Hydrolases"/>
    <property type="match status" value="1"/>
</dbReference>
<sequence length="318" mass="36577">MKPVNLISRLATFRRAIALCALFGPLSMVQAADTDHRGEPRLERISYTSSLDKTERDFFLYLPRGYNPKSDKKWPVILFLHGNGERGNGKDELDYVLIHGPVYEAWIQKKDLPFIIISPQLHMFDMDKRGISYIDNRSPAQIPERLTEGVPPREPFFATPQPMSGDAAQVDMSLIPPLLPEGWDKVEEDLLSIIDTVQSRYRTDKNRLYLTGLSYGGFGSWWLASQHPDRFAAIAPVVGWGHPSYIGPIAKHQIPVWQFAGGRDQTVPIQYFYPGLNRLEQLGHPQVRFTTHEDMGHDAWRRVYRSDDFYHWLLDQSR</sequence>
<protein>
    <submittedName>
        <fullName evidence="4">Prolyl oligopeptidase family serine peptidase</fullName>
    </submittedName>
</protein>